<dbReference type="Pfam" id="PF00854">
    <property type="entry name" value="PTR2"/>
    <property type="match status" value="2"/>
</dbReference>
<evidence type="ECO:0000256" key="8">
    <source>
        <dbReference type="ARBA" id="ARBA00023136"/>
    </source>
</evidence>
<dbReference type="GO" id="GO:0015031">
    <property type="term" value="P:protein transport"/>
    <property type="evidence" value="ECO:0007669"/>
    <property type="project" value="UniProtKB-KW"/>
</dbReference>
<dbReference type="InterPro" id="IPR000109">
    <property type="entry name" value="POT_fam"/>
</dbReference>
<dbReference type="GO" id="GO:0006857">
    <property type="term" value="P:oligopeptide transport"/>
    <property type="evidence" value="ECO:0007669"/>
    <property type="project" value="InterPro"/>
</dbReference>
<dbReference type="OrthoDB" id="8904098at2759"/>
<feature type="transmembrane region" description="Helical" evidence="11">
    <location>
        <begin position="106"/>
        <end position="127"/>
    </location>
</feature>
<evidence type="ECO:0000256" key="2">
    <source>
        <dbReference type="ARBA" id="ARBA00005982"/>
    </source>
</evidence>
<keyword evidence="5" id="KW-0571">Peptide transport</keyword>
<feature type="transmembrane region" description="Helical" evidence="11">
    <location>
        <begin position="368"/>
        <end position="386"/>
    </location>
</feature>
<feature type="transmembrane region" description="Helical" evidence="11">
    <location>
        <begin position="75"/>
        <end position="94"/>
    </location>
</feature>
<feature type="transmembrane region" description="Helical" evidence="11">
    <location>
        <begin position="335"/>
        <end position="356"/>
    </location>
</feature>
<gene>
    <name evidence="13" type="primary">LOC107221064</name>
</gene>
<comment type="subcellular location">
    <subcellularLocation>
        <location evidence="1">Membrane</location>
        <topology evidence="1">Multi-pass membrane protein</topology>
    </subcellularLocation>
</comment>
<evidence type="ECO:0000313" key="13">
    <source>
        <dbReference type="RefSeq" id="XP_015515415.1"/>
    </source>
</evidence>
<organism evidence="13">
    <name type="scientific">Neodiprion lecontei</name>
    <name type="common">Redheaded pine sawfly</name>
    <dbReference type="NCBI Taxonomy" id="441921"/>
    <lineage>
        <taxon>Eukaryota</taxon>
        <taxon>Metazoa</taxon>
        <taxon>Ecdysozoa</taxon>
        <taxon>Arthropoda</taxon>
        <taxon>Hexapoda</taxon>
        <taxon>Insecta</taxon>
        <taxon>Pterygota</taxon>
        <taxon>Neoptera</taxon>
        <taxon>Endopterygota</taxon>
        <taxon>Hymenoptera</taxon>
        <taxon>Tenthredinoidea</taxon>
        <taxon>Diprionidae</taxon>
        <taxon>Diprioninae</taxon>
        <taxon>Neodiprion</taxon>
    </lineage>
</organism>
<protein>
    <recommendedName>
        <fullName evidence="9">Oligopeptide transporter 1</fullName>
    </recommendedName>
</protein>
<keyword evidence="6" id="KW-0653">Protein transport</keyword>
<dbReference type="GeneID" id="107221064"/>
<evidence type="ECO:0000256" key="11">
    <source>
        <dbReference type="SAM" id="Phobius"/>
    </source>
</evidence>
<feature type="region of interest" description="Disordered" evidence="10">
    <location>
        <begin position="1"/>
        <end position="28"/>
    </location>
</feature>
<dbReference type="GO" id="GO:0016020">
    <property type="term" value="C:membrane"/>
    <property type="evidence" value="ECO:0007669"/>
    <property type="project" value="UniProtKB-SubCell"/>
</dbReference>
<keyword evidence="8 11" id="KW-0472">Membrane</keyword>
<evidence type="ECO:0000256" key="4">
    <source>
        <dbReference type="ARBA" id="ARBA00022692"/>
    </source>
</evidence>
<feature type="transmembrane region" description="Helical" evidence="11">
    <location>
        <begin position="637"/>
        <end position="657"/>
    </location>
</feature>
<dbReference type="AlphaFoldDB" id="A0A6J0BLD6"/>
<keyword evidence="7 11" id="KW-1133">Transmembrane helix</keyword>
<evidence type="ECO:0000256" key="9">
    <source>
        <dbReference type="ARBA" id="ARBA00078114"/>
    </source>
</evidence>
<name>A0A6J0BLD6_NEOLC</name>
<keyword evidence="12" id="KW-1185">Reference proteome</keyword>
<dbReference type="InterPro" id="IPR036259">
    <property type="entry name" value="MFS_trans_sf"/>
</dbReference>
<evidence type="ECO:0000256" key="7">
    <source>
        <dbReference type="ARBA" id="ARBA00022989"/>
    </source>
</evidence>
<accession>A0A6J0BLD6</accession>
<evidence type="ECO:0000256" key="3">
    <source>
        <dbReference type="ARBA" id="ARBA00022448"/>
    </source>
</evidence>
<dbReference type="InterPro" id="IPR018456">
    <property type="entry name" value="PTR2_symporter_CS"/>
</dbReference>
<dbReference type="PANTHER" id="PTHR11654">
    <property type="entry name" value="OLIGOPEPTIDE TRANSPORTER-RELATED"/>
    <property type="match status" value="1"/>
</dbReference>
<evidence type="ECO:0000313" key="12">
    <source>
        <dbReference type="Proteomes" id="UP000829291"/>
    </source>
</evidence>
<keyword evidence="3" id="KW-0813">Transport</keyword>
<feature type="transmembrane region" description="Helical" evidence="11">
    <location>
        <begin position="287"/>
        <end position="305"/>
    </location>
</feature>
<feature type="transmembrane region" description="Helical" evidence="11">
    <location>
        <begin position="210"/>
        <end position="229"/>
    </location>
</feature>
<evidence type="ECO:0000256" key="5">
    <source>
        <dbReference type="ARBA" id="ARBA00022856"/>
    </source>
</evidence>
<evidence type="ECO:0000256" key="1">
    <source>
        <dbReference type="ARBA" id="ARBA00004141"/>
    </source>
</evidence>
<feature type="transmembrane region" description="Helical" evidence="11">
    <location>
        <begin position="669"/>
        <end position="690"/>
    </location>
</feature>
<keyword evidence="4 11" id="KW-0812">Transmembrane</keyword>
<dbReference type="CDD" id="cd17347">
    <property type="entry name" value="MFS_SLC15A1_2_like"/>
    <property type="match status" value="1"/>
</dbReference>
<dbReference type="Gene3D" id="1.20.1250.20">
    <property type="entry name" value="MFS general substrate transporter like domains"/>
    <property type="match status" value="2"/>
</dbReference>
<dbReference type="RefSeq" id="XP_015515415.1">
    <property type="nucleotide sequence ID" value="XM_015659929.2"/>
</dbReference>
<dbReference type="Proteomes" id="UP000829291">
    <property type="component" value="Chromosome 7"/>
</dbReference>
<evidence type="ECO:0000256" key="6">
    <source>
        <dbReference type="ARBA" id="ARBA00022927"/>
    </source>
</evidence>
<proteinExistence type="inferred from homology"/>
<dbReference type="FunFam" id="1.20.1250.20:FF:000049">
    <property type="entry name" value="Solute carrier family 15 member 2"/>
    <property type="match status" value="1"/>
</dbReference>
<dbReference type="PROSITE" id="PS01022">
    <property type="entry name" value="PTR2_1"/>
    <property type="match status" value="1"/>
</dbReference>
<feature type="transmembrane region" description="Helical" evidence="11">
    <location>
        <begin position="601"/>
        <end position="625"/>
    </location>
</feature>
<comment type="similarity">
    <text evidence="2">Belongs to the major facilitator superfamily. Proton-dependent oligopeptide transporter (POT/PTR) (TC 2.A.17) family.</text>
</comment>
<evidence type="ECO:0000256" key="10">
    <source>
        <dbReference type="SAM" id="MobiDB-lite"/>
    </source>
</evidence>
<reference evidence="13" key="1">
    <citation type="submission" date="2025-08" db="UniProtKB">
        <authorList>
            <consortium name="RefSeq"/>
        </authorList>
    </citation>
    <scope>IDENTIFICATION</scope>
    <source>
        <tissue evidence="13">Thorax and Abdomen</tissue>
    </source>
</reference>
<dbReference type="FunFam" id="1.20.1250.20:FF:000379">
    <property type="entry name" value="Uncharacterized protein, isoform A"/>
    <property type="match status" value="1"/>
</dbReference>
<feature type="transmembrane region" description="Helical" evidence="11">
    <location>
        <begin position="169"/>
        <end position="190"/>
    </location>
</feature>
<feature type="transmembrane region" description="Helical" evidence="11">
    <location>
        <begin position="133"/>
        <end position="157"/>
    </location>
</feature>
<dbReference type="GO" id="GO:0022857">
    <property type="term" value="F:transmembrane transporter activity"/>
    <property type="evidence" value="ECO:0007669"/>
    <property type="project" value="InterPro"/>
</dbReference>
<dbReference type="SUPFAM" id="SSF103473">
    <property type="entry name" value="MFS general substrate transporter"/>
    <property type="match status" value="1"/>
</dbReference>
<sequence>MSKEEENPPGSSQDVAATDPNVDPETSEEKLRYPRSVFFIILNEFCERFSYYGIRTILVLYLRNKLYYSDDTSTVIYHVFSMLAYFFPLIGAMLADSLLGKFRTIFYVSIIYAIGQLVLTGSAAPPLNLPDRTFALLGLLLIAIGTGGIKPCVAAFGGDQFLLPQQEKYLITFFSLFYFSINTGSLISTFLTPILREDVSCFGENTCYSLAFFVPAILMILSIVIFILGKPMYKIKSPQGNVVLEVGKCICHGIGNKWRSKKGEEREYWLDYADDKYDPKFISDIRSAFQVIKMFLPLPFFWALFDQQGSRWTIQATRMDGQIGSFLLKPDQMQVVNPLLIIILIPIFETAIYPCLNKLRLLRTPLQKLTTGGLLAGIAFIISAIVELQLESTYPVLPSSGLAQVRVFNTLNCPITMTVGDDSFVLENMEVWENKYVEANGNVSLAYTANFASCSSLGVTDTLNGAVSGTIYGTEATATSWVVTKDGISNSYVDSVSKTTSGDPAVRALVYLNSSVGDTANLNFIENSKTVLSLEVISPFNVTDLTELDPGTYDIYLDETLVESSVVLKLGGVYTVTAYVNDLSSATANTITITEPNSMHMLWLLPQYIVITVGEVMFSITGLEFAFTQAPVSMKALLQACWLLTVAFGNLIVVIVAEVAFFDSQASEFFLFAGLMFVDMLIFGILAWFYKYVEIAEDEDELPNGDIVLNEKSGTTNPSFKDDGGK</sequence>
<feature type="region of interest" description="Disordered" evidence="10">
    <location>
        <begin position="707"/>
        <end position="726"/>
    </location>
</feature>